<gene>
    <name evidence="2" type="ORF">AB5J49_24905</name>
</gene>
<organism evidence="2">
    <name type="scientific">Streptomyces sp. R28</name>
    <dbReference type="NCBI Taxonomy" id="3238628"/>
    <lineage>
        <taxon>Bacteria</taxon>
        <taxon>Bacillati</taxon>
        <taxon>Actinomycetota</taxon>
        <taxon>Actinomycetes</taxon>
        <taxon>Kitasatosporales</taxon>
        <taxon>Streptomycetaceae</taxon>
        <taxon>Streptomyces</taxon>
    </lineage>
</organism>
<proteinExistence type="predicted"/>
<evidence type="ECO:0000256" key="1">
    <source>
        <dbReference type="SAM" id="MobiDB-lite"/>
    </source>
</evidence>
<name>A0AB39Q5B5_9ACTN</name>
<accession>A0AB39Q5B5</accession>
<reference evidence="2" key="1">
    <citation type="submission" date="2024-07" db="EMBL/GenBank/DDBJ databases">
        <authorList>
            <person name="Yu S.T."/>
        </authorList>
    </citation>
    <scope>NUCLEOTIDE SEQUENCE</scope>
    <source>
        <strain evidence="2">R28</strain>
    </source>
</reference>
<evidence type="ECO:0000313" key="2">
    <source>
        <dbReference type="EMBL" id="XDQ36319.1"/>
    </source>
</evidence>
<feature type="compositionally biased region" description="Basic and acidic residues" evidence="1">
    <location>
        <begin position="1"/>
        <end position="10"/>
    </location>
</feature>
<dbReference type="AlphaFoldDB" id="A0AB39Q5B5"/>
<dbReference type="RefSeq" id="WP_369170861.1">
    <property type="nucleotide sequence ID" value="NZ_CP163439.1"/>
</dbReference>
<feature type="region of interest" description="Disordered" evidence="1">
    <location>
        <begin position="1"/>
        <end position="22"/>
    </location>
</feature>
<dbReference type="EMBL" id="CP163439">
    <property type="protein sequence ID" value="XDQ36319.1"/>
    <property type="molecule type" value="Genomic_DNA"/>
</dbReference>
<protein>
    <submittedName>
        <fullName evidence="2">Uncharacterized protein</fullName>
    </submittedName>
</protein>
<sequence length="234" mass="25752">MAVNVPDRRGRQAPSPLEGERIRPLSRWQIEDRQKELGDLYAELSGGDPRAWNQARELFLRRLAVEVQRPGFALLVAERGVLQVPGTAVVDGTTGAEDLAHRGEGVVLTGCAYGFPVPVQGPWWRGLDGYLPRDLLRLAAAGRLFAISGLLVHSRVRTQHPGRDWNLARRLQRRLLADRTAGLPGHPAVVGVTLVDRGDPATQRALRSWGWRPVRTEARDATLTAPCRALVIGP</sequence>